<evidence type="ECO:0000313" key="2">
    <source>
        <dbReference type="EMBL" id="MBB0231155.1"/>
    </source>
</evidence>
<accession>A0A7W3XXI9</accession>
<name>A0A7W3XXI9_9ACTN</name>
<proteinExistence type="predicted"/>
<dbReference type="Proteomes" id="UP000530234">
    <property type="component" value="Unassembled WGS sequence"/>
</dbReference>
<protein>
    <submittedName>
        <fullName evidence="2">Uncharacterized protein</fullName>
    </submittedName>
</protein>
<sequence length="95" mass="9252">PPQPENPTTGGGSGGGTTGGSDGGGSTTGGGGSTTGDGSGGGGWNGQCELMSPAGNCYRAGQFCANAHVGMSTHDANGRMIHCKVRDDGQRWNHS</sequence>
<comment type="caution">
    <text evidence="2">The sequence shown here is derived from an EMBL/GenBank/DDBJ whole genome shotgun (WGS) entry which is preliminary data.</text>
</comment>
<feature type="compositionally biased region" description="Gly residues" evidence="1">
    <location>
        <begin position="9"/>
        <end position="45"/>
    </location>
</feature>
<dbReference type="AlphaFoldDB" id="A0A7W3XXI9"/>
<keyword evidence="3" id="KW-1185">Reference proteome</keyword>
<dbReference type="EMBL" id="VKHS01000442">
    <property type="protein sequence ID" value="MBB0231155.1"/>
    <property type="molecule type" value="Genomic_DNA"/>
</dbReference>
<feature type="non-terminal residue" evidence="2">
    <location>
        <position position="1"/>
    </location>
</feature>
<evidence type="ECO:0000313" key="3">
    <source>
        <dbReference type="Proteomes" id="UP000530234"/>
    </source>
</evidence>
<gene>
    <name evidence="2" type="ORF">FOE67_16975</name>
</gene>
<reference evidence="3" key="1">
    <citation type="submission" date="2019-10" db="EMBL/GenBank/DDBJ databases">
        <title>Streptomyces sp. nov., a novel actinobacterium isolated from alkaline environment.</title>
        <authorList>
            <person name="Golinska P."/>
        </authorList>
    </citation>
    <scope>NUCLEOTIDE SEQUENCE [LARGE SCALE GENOMIC DNA]</scope>
    <source>
        <strain evidence="3">DSM 42108</strain>
    </source>
</reference>
<organism evidence="2 3">
    <name type="scientific">Streptomyces calidiresistens</name>
    <dbReference type="NCBI Taxonomy" id="1485586"/>
    <lineage>
        <taxon>Bacteria</taxon>
        <taxon>Bacillati</taxon>
        <taxon>Actinomycetota</taxon>
        <taxon>Actinomycetes</taxon>
        <taxon>Kitasatosporales</taxon>
        <taxon>Streptomycetaceae</taxon>
        <taxon>Streptomyces</taxon>
    </lineage>
</organism>
<evidence type="ECO:0000256" key="1">
    <source>
        <dbReference type="SAM" id="MobiDB-lite"/>
    </source>
</evidence>
<feature type="region of interest" description="Disordered" evidence="1">
    <location>
        <begin position="1"/>
        <end position="46"/>
    </location>
</feature>